<dbReference type="InterPro" id="IPR022204">
    <property type="entry name" value="PpdC-like_C"/>
</dbReference>
<keyword evidence="3" id="KW-0653">Protein transport</keyword>
<dbReference type="KEGG" id="dfn:CVE23_05235"/>
<feature type="domain" description="Prepilin peptidase dependent protein C-like C-terminal" evidence="4">
    <location>
        <begin position="65"/>
        <end position="144"/>
    </location>
</feature>
<evidence type="ECO:0000313" key="5">
    <source>
        <dbReference type="EMBL" id="ATZ93430.1"/>
    </source>
</evidence>
<evidence type="ECO:0000313" key="6">
    <source>
        <dbReference type="Proteomes" id="UP000231901"/>
    </source>
</evidence>
<dbReference type="InterPro" id="IPR012902">
    <property type="entry name" value="N_methyl_site"/>
</dbReference>
<accession>A0A2K8QL23</accession>
<evidence type="ECO:0000256" key="1">
    <source>
        <dbReference type="ARBA" id="ARBA00004167"/>
    </source>
</evidence>
<keyword evidence="6" id="KW-1185">Reference proteome</keyword>
<gene>
    <name evidence="5" type="ORF">CVE23_05235</name>
</gene>
<dbReference type="EMBL" id="CP025003">
    <property type="protein sequence ID" value="ATZ93430.1"/>
    <property type="molecule type" value="Genomic_DNA"/>
</dbReference>
<proteinExistence type="predicted"/>
<dbReference type="Proteomes" id="UP000231901">
    <property type="component" value="Chromosome"/>
</dbReference>
<reference evidence="6" key="1">
    <citation type="journal article" date="2018" name="Genome Announc.">
        <title>Complete genome sequence of a Dickeya fangzhongdai type strain causing bleeding canker of pear tree trunks.</title>
        <authorList>
            <person name="Zhao Y."/>
            <person name="Tian Y."/>
            <person name="Li X."/>
            <person name="Hu B."/>
        </authorList>
    </citation>
    <scope>NUCLEOTIDE SEQUENCE [LARGE SCALE GENOMIC DNA]</scope>
    <source>
        <strain evidence="6">DSM 101947</strain>
    </source>
</reference>
<dbReference type="Pfam" id="PF12528">
    <property type="entry name" value="T2SSppdC"/>
    <property type="match status" value="1"/>
</dbReference>
<organism evidence="5 6">
    <name type="scientific">Dickeya fangzhongdai</name>
    <dbReference type="NCBI Taxonomy" id="1778540"/>
    <lineage>
        <taxon>Bacteria</taxon>
        <taxon>Pseudomonadati</taxon>
        <taxon>Pseudomonadota</taxon>
        <taxon>Gammaproteobacteria</taxon>
        <taxon>Enterobacterales</taxon>
        <taxon>Pectobacteriaceae</taxon>
        <taxon>Dickeya</taxon>
    </lineage>
</organism>
<protein>
    <submittedName>
        <fullName evidence="5">Potassium:proton antiporter</fullName>
    </submittedName>
</protein>
<dbReference type="AlphaFoldDB" id="A0A2K8QL23"/>
<sequence>MPQRPTAASGPSRADGWIFARMRRSRPVSRRNERSRREPCAGFSLPETLVAALLFAVSLVGLLQYHQVLQQSLLHQMQQRQAWRLAHQQLETEGADSVSSSSRSVPAGWRVSREEQRHPPACRRVTVTVVTPYRYRAVLGRWFCDTPDAVVQRDSP</sequence>
<comment type="subcellular location">
    <subcellularLocation>
        <location evidence="1">Membrane</location>
        <topology evidence="1">Single-pass membrane protein</topology>
    </subcellularLocation>
</comment>
<dbReference type="PROSITE" id="PS00409">
    <property type="entry name" value="PROKAR_NTER_METHYL"/>
    <property type="match status" value="1"/>
</dbReference>
<keyword evidence="2" id="KW-0813">Transport</keyword>
<evidence type="ECO:0000259" key="4">
    <source>
        <dbReference type="Pfam" id="PF12528"/>
    </source>
</evidence>
<evidence type="ECO:0000256" key="2">
    <source>
        <dbReference type="ARBA" id="ARBA00022448"/>
    </source>
</evidence>
<name>A0A2K8QL23_9GAMM</name>
<evidence type="ECO:0000256" key="3">
    <source>
        <dbReference type="ARBA" id="ARBA00022927"/>
    </source>
</evidence>
<dbReference type="GO" id="GO:0016020">
    <property type="term" value="C:membrane"/>
    <property type="evidence" value="ECO:0007669"/>
    <property type="project" value="UniProtKB-SubCell"/>
</dbReference>
<dbReference type="GO" id="GO:0015031">
    <property type="term" value="P:protein transport"/>
    <property type="evidence" value="ECO:0007669"/>
    <property type="project" value="UniProtKB-KW"/>
</dbReference>